<proteinExistence type="predicted"/>
<feature type="domain" description="NACHT" evidence="3">
    <location>
        <begin position="462"/>
        <end position="580"/>
    </location>
</feature>
<dbReference type="EMBL" id="CASHTH010001402">
    <property type="protein sequence ID" value="CAI8014929.1"/>
    <property type="molecule type" value="Genomic_DNA"/>
</dbReference>
<accession>A0AA35RPN4</accession>
<keyword evidence="1" id="KW-0175">Coiled coil</keyword>
<gene>
    <name evidence="4" type="ORF">GBAR_LOCUS9305</name>
</gene>
<feature type="coiled-coil region" evidence="1">
    <location>
        <begin position="147"/>
        <end position="181"/>
    </location>
</feature>
<evidence type="ECO:0000313" key="5">
    <source>
        <dbReference type="Proteomes" id="UP001174909"/>
    </source>
</evidence>
<evidence type="ECO:0000259" key="2">
    <source>
        <dbReference type="PROSITE" id="PS50017"/>
    </source>
</evidence>
<dbReference type="PROSITE" id="PS50837">
    <property type="entry name" value="NACHT"/>
    <property type="match status" value="1"/>
</dbReference>
<dbReference type="InterPro" id="IPR027417">
    <property type="entry name" value="P-loop_NTPase"/>
</dbReference>
<comment type="caution">
    <text evidence="4">The sequence shown here is derived from an EMBL/GenBank/DDBJ whole genome shotgun (WGS) entry which is preliminary data.</text>
</comment>
<protein>
    <submittedName>
        <fullName evidence="4">NLR family CARD domain-containing protein 3</fullName>
    </submittedName>
</protein>
<dbReference type="CDD" id="cd01670">
    <property type="entry name" value="Death"/>
    <property type="match status" value="1"/>
</dbReference>
<dbReference type="InterPro" id="IPR000488">
    <property type="entry name" value="Death_dom"/>
</dbReference>
<keyword evidence="5" id="KW-1185">Reference proteome</keyword>
<dbReference type="SUPFAM" id="SSF47986">
    <property type="entry name" value="DEATH domain"/>
    <property type="match status" value="1"/>
</dbReference>
<dbReference type="PROSITE" id="PS50017">
    <property type="entry name" value="DEATH_DOMAIN"/>
    <property type="match status" value="1"/>
</dbReference>
<dbReference type="Pfam" id="PF00531">
    <property type="entry name" value="Death"/>
    <property type="match status" value="1"/>
</dbReference>
<organism evidence="4 5">
    <name type="scientific">Geodia barretti</name>
    <name type="common">Barrett's horny sponge</name>
    <dbReference type="NCBI Taxonomy" id="519541"/>
    <lineage>
        <taxon>Eukaryota</taxon>
        <taxon>Metazoa</taxon>
        <taxon>Porifera</taxon>
        <taxon>Demospongiae</taxon>
        <taxon>Heteroscleromorpha</taxon>
        <taxon>Tetractinellida</taxon>
        <taxon>Astrophorina</taxon>
        <taxon>Geodiidae</taxon>
        <taxon>Geodia</taxon>
    </lineage>
</organism>
<evidence type="ECO:0000259" key="3">
    <source>
        <dbReference type="PROSITE" id="PS50837"/>
    </source>
</evidence>
<dbReference type="Pfam" id="PF05729">
    <property type="entry name" value="NACHT"/>
    <property type="match status" value="1"/>
</dbReference>
<feature type="non-terminal residue" evidence="4">
    <location>
        <position position="713"/>
    </location>
</feature>
<dbReference type="InterPro" id="IPR007111">
    <property type="entry name" value="NACHT_NTPase"/>
</dbReference>
<evidence type="ECO:0000256" key="1">
    <source>
        <dbReference type="SAM" id="Coils"/>
    </source>
</evidence>
<sequence>MSLMFSNRKRPGLSEVTMIVFVNQMLLMMAGDVERNPGPDTLTTDDLATLVNELNEVKDKWYHLGVQLKMKPADLNAIRIEFMNNANNCLLEMLSVWLTKLPSPPTWQTVVDALSSPDIDRPAVAQRIRQTYLSQDPASAATDTVKKKQHFLTTEQIESRMEELENEFETLKDDVYESVKTQPVDVFKVKLTSFKIRDKECHMDHMKKMIHQKITVTDIWVELNQYFNFLNHTILQHILTKFPNKQLQSRMDEYRERLYSFFTQTRLCDFLQCWPMMGQDCPTKELREFVVKSSEDWETCTLADLDNLKGKLATKLLLPDFTFILTRASRGCLELTFSIPPSLVNYLHTIVKATELTEFGDMEIETITVDGVVCYVTPLLQYTTLLKQLYTSRSPLTPLSDSKPKPLLPFRLARIEKQSLSQSNMDRFTRESLRGDMDDVVYKKTAMELSQLGVIGDGSPPQVVLIEGAPGVGKTTFAWHQCRQWAEGKLLQAYSIVLLLPLRDDNVRQIRSLSSLFQHSRGQVREEVSRRVAESGGAGCLIWLEAWDELPGDLRSDSLFTELIQGIQLPAATIFITTRPWATGSLLERVGDRLSQHTELLALAKEEVENQITAMIVAIHSQTSADSGFHFSKFIESNPVIRAAMYTPVSAAIVEQVFKSAPHNPPTTVTGLYSAFVLMRLEQHLSEHPEYSHMNIKVRTLADLPERVLGDLQ</sequence>
<dbReference type="GO" id="GO:0007165">
    <property type="term" value="P:signal transduction"/>
    <property type="evidence" value="ECO:0007669"/>
    <property type="project" value="InterPro"/>
</dbReference>
<dbReference type="AlphaFoldDB" id="A0AA35RPN4"/>
<feature type="domain" description="Death" evidence="2">
    <location>
        <begin position="60"/>
        <end position="114"/>
    </location>
</feature>
<dbReference type="SUPFAM" id="SSF52540">
    <property type="entry name" value="P-loop containing nucleoside triphosphate hydrolases"/>
    <property type="match status" value="1"/>
</dbReference>
<dbReference type="Proteomes" id="UP001174909">
    <property type="component" value="Unassembled WGS sequence"/>
</dbReference>
<dbReference type="Gene3D" id="3.40.50.300">
    <property type="entry name" value="P-loop containing nucleotide triphosphate hydrolases"/>
    <property type="match status" value="1"/>
</dbReference>
<dbReference type="Gene3D" id="1.10.533.10">
    <property type="entry name" value="Death Domain, Fas"/>
    <property type="match status" value="1"/>
</dbReference>
<evidence type="ECO:0000313" key="4">
    <source>
        <dbReference type="EMBL" id="CAI8014929.1"/>
    </source>
</evidence>
<dbReference type="InterPro" id="IPR011029">
    <property type="entry name" value="DEATH-like_dom_sf"/>
</dbReference>
<reference evidence="4" key="1">
    <citation type="submission" date="2023-03" db="EMBL/GenBank/DDBJ databases">
        <authorList>
            <person name="Steffen K."/>
            <person name="Cardenas P."/>
        </authorList>
    </citation>
    <scope>NUCLEOTIDE SEQUENCE</scope>
</reference>
<dbReference type="PANTHER" id="PTHR24407">
    <property type="entry name" value="PROTEIN KINASE DOMAIN-CONTAINING PROTEIN"/>
    <property type="match status" value="1"/>
</dbReference>
<dbReference type="PANTHER" id="PTHR24407:SF14">
    <property type="entry name" value="SIR2-LIKE DOMAIN-CONTAINING PROTEIN"/>
    <property type="match status" value="1"/>
</dbReference>
<name>A0AA35RPN4_GEOBA</name>